<evidence type="ECO:0000313" key="4">
    <source>
        <dbReference type="EMBL" id="KAL1525926.1"/>
    </source>
</evidence>
<comment type="caution">
    <text evidence="4">The sequence shown here is derived from an EMBL/GenBank/DDBJ whole genome shotgun (WGS) entry which is preliminary data.</text>
</comment>
<dbReference type="InterPro" id="IPR029058">
    <property type="entry name" value="AB_hydrolase_fold"/>
</dbReference>
<dbReference type="PANTHER" id="PTHR12482:SF5">
    <property type="entry name" value="DUF676 DOMAIN-CONTAINING PROTEIN"/>
    <property type="match status" value="1"/>
</dbReference>
<reference evidence="4 5" key="1">
    <citation type="journal article" date="2024" name="Science">
        <title>Giant polyketide synthase enzymes in the biosynthesis of giant marine polyether toxins.</title>
        <authorList>
            <person name="Fallon T.R."/>
            <person name="Shende V.V."/>
            <person name="Wierzbicki I.H."/>
            <person name="Pendleton A.L."/>
            <person name="Watervoot N.F."/>
            <person name="Auber R.P."/>
            <person name="Gonzalez D.J."/>
            <person name="Wisecaver J.H."/>
            <person name="Moore B.S."/>
        </authorList>
    </citation>
    <scope>NUCLEOTIDE SEQUENCE [LARGE SCALE GENOMIC DNA]</scope>
    <source>
        <strain evidence="4 5">12B1</strain>
    </source>
</reference>
<dbReference type="Pfam" id="PF05057">
    <property type="entry name" value="DUF676"/>
    <property type="match status" value="1"/>
</dbReference>
<feature type="region of interest" description="Disordered" evidence="2">
    <location>
        <begin position="298"/>
        <end position="365"/>
    </location>
</feature>
<gene>
    <name evidence="4" type="ORF">AB1Y20_020752</name>
</gene>
<keyword evidence="5" id="KW-1185">Reference proteome</keyword>
<evidence type="ECO:0000313" key="5">
    <source>
        <dbReference type="Proteomes" id="UP001515480"/>
    </source>
</evidence>
<dbReference type="InterPro" id="IPR022122">
    <property type="entry name" value="DUF3657"/>
</dbReference>
<evidence type="ECO:0000259" key="3">
    <source>
        <dbReference type="Pfam" id="PF05057"/>
    </source>
</evidence>
<dbReference type="Gene3D" id="3.40.50.1820">
    <property type="entry name" value="alpha/beta hydrolase"/>
    <property type="match status" value="1"/>
</dbReference>
<evidence type="ECO:0000256" key="1">
    <source>
        <dbReference type="ARBA" id="ARBA00007949"/>
    </source>
</evidence>
<proteinExistence type="inferred from homology"/>
<organism evidence="4 5">
    <name type="scientific">Prymnesium parvum</name>
    <name type="common">Toxic golden alga</name>
    <dbReference type="NCBI Taxonomy" id="97485"/>
    <lineage>
        <taxon>Eukaryota</taxon>
        <taxon>Haptista</taxon>
        <taxon>Haptophyta</taxon>
        <taxon>Prymnesiophyceae</taxon>
        <taxon>Prymnesiales</taxon>
        <taxon>Prymnesiaceae</taxon>
        <taxon>Prymnesium</taxon>
    </lineage>
</organism>
<dbReference type="Proteomes" id="UP001515480">
    <property type="component" value="Unassembled WGS sequence"/>
</dbReference>
<feature type="domain" description="DUF676" evidence="3">
    <location>
        <begin position="589"/>
        <end position="779"/>
    </location>
</feature>
<dbReference type="SUPFAM" id="SSF53474">
    <property type="entry name" value="alpha/beta-Hydrolases"/>
    <property type="match status" value="1"/>
</dbReference>
<accession>A0AB34JYD4</accession>
<feature type="compositionally biased region" description="Pro residues" evidence="2">
    <location>
        <begin position="327"/>
        <end position="345"/>
    </location>
</feature>
<dbReference type="AlphaFoldDB" id="A0AB34JYD4"/>
<sequence>MAELTAVTEVAAQFTGFRNIDLFSQGIYQLRVYARGAHSGIGAVPFAFLTVPPPTPESLPSSLINIEPLLPPLIFDDRGEFSTCAFRIRYCDEEVLMRIIARFRAELVFQKEQVGPDGTTRLVCEPLDISLRLYHARSTTQLDKEGDAEMQSIQNFTVVATQDLRLWDPLRTDSAFFPVTFDDWHFCFCPLLVHSALLEYKLRPQSPTTAVLPPAATRSSSSGSPNNSRVSSAKSKRYPSMKENAFPQLVAFVLGGAEAGAPHGLLKDAVAAFQQHVRTLVRSFVVLDLFRLSLIGRGSPKRPPILHPPTSVQLPDGVSLGTSPQPAALPVPPATSPPKPPPPPAVGGGPGGEAPAESGGHADAANGVELDGVDLVEVSSCCGREAWFGVPIRGDGAVAGREANILRVPAQETAMEVAHDRFIRVDEVAAHRIVREAGGALAACEAAVWTQWQLLLDELPAHGDALVEELGNTFLKRRAKQHAESVFTEVRLIDQRAYLRQGESGVPPTVVAESLRSSPVYLSVPPLPLQEKDFDMFTQPILCQQRYATRPTLKPKDVAAAIPRVLLSWMKRPNEAPPARKTSKQTASSDLHVFIFVHGFHGNAYDLRALRNQIALLHPDKANVRYLCSCTNEDHTATASFESLGNNLVREVLSYMASDNMLERAKKITFVCHSFGSVICRSALSHERCKPLLPKLHTLITFSGPHLGMLYGTNSLVELGIWGLRKFRRAQCLTELALKDAKNPSDAFLYRLSKADVLRHFKNILLVSSIEDRYVPHHSARIQLCREAIADHRSGSTFVSMVHNLLTPLNDVNLLHIEVNFGIKPEAKLMSQLDAAIGRTAHISYLENDGFVKMFALTYLPYLV</sequence>
<dbReference type="EMBL" id="JBGBPQ010000004">
    <property type="protein sequence ID" value="KAL1525926.1"/>
    <property type="molecule type" value="Genomic_DNA"/>
</dbReference>
<dbReference type="InterPro" id="IPR044294">
    <property type="entry name" value="Lipase-like"/>
</dbReference>
<feature type="compositionally biased region" description="Low complexity" evidence="2">
    <location>
        <begin position="353"/>
        <end position="362"/>
    </location>
</feature>
<protein>
    <recommendedName>
        <fullName evidence="3">DUF676 domain-containing protein</fullName>
    </recommendedName>
</protein>
<evidence type="ECO:0000256" key="2">
    <source>
        <dbReference type="SAM" id="MobiDB-lite"/>
    </source>
</evidence>
<dbReference type="Pfam" id="PF12394">
    <property type="entry name" value="DUF3657"/>
    <property type="match status" value="1"/>
</dbReference>
<comment type="similarity">
    <text evidence="1">Belongs to the FAM135 family.</text>
</comment>
<feature type="region of interest" description="Disordered" evidence="2">
    <location>
        <begin position="209"/>
        <end position="237"/>
    </location>
</feature>
<dbReference type="PANTHER" id="PTHR12482">
    <property type="entry name" value="LIPASE ROG1-RELATED-RELATED"/>
    <property type="match status" value="1"/>
</dbReference>
<dbReference type="InterPro" id="IPR007751">
    <property type="entry name" value="DUF676_lipase-like"/>
</dbReference>
<name>A0AB34JYD4_PRYPA</name>
<feature type="compositionally biased region" description="Low complexity" evidence="2">
    <location>
        <begin position="218"/>
        <end position="232"/>
    </location>
</feature>